<keyword evidence="5" id="KW-0464">Manganese</keyword>
<dbReference type="InterPro" id="IPR008949">
    <property type="entry name" value="Isoprenoid_synthase_dom_sf"/>
</dbReference>
<comment type="cofactor">
    <cofactor evidence="1">
        <name>Mn(2+)</name>
        <dbReference type="ChEBI" id="CHEBI:29035"/>
    </cofactor>
</comment>
<evidence type="ECO:0000256" key="4">
    <source>
        <dbReference type="ARBA" id="ARBA00022842"/>
    </source>
</evidence>
<evidence type="ECO:0000256" key="2">
    <source>
        <dbReference type="ARBA" id="ARBA00001946"/>
    </source>
</evidence>
<dbReference type="EMBL" id="CAKOAT010382932">
    <property type="protein sequence ID" value="CAH8364248.1"/>
    <property type="molecule type" value="Genomic_DNA"/>
</dbReference>
<sequence length="604" mass="70247">MQTSGMMMSVGPKTLSNYHKDPLCHITKLSLFPRRLLQNQTLSRKHTKQDSFYVTATRGGLESTRPLAQFTPTLLGDHVFSVPLDGSEFDAIEHDTESVMKPYVQDMLMSNYTYDKEKIRLIHLLISLGISHNFEEEIEEILNKSFGKLEGLIAEEYDLETISTMFEVFRLYGHKMSCDVFKRFRGEHDGKFREDLVGDVRGILQLYQASFLKTKDEDIMEEAQSFTRNYLEAVTTSTHPHLSKYIQNTLYIPRYHCTEIVIAREYISFYEQEEDHEEKLLKFAKLNLRYCQLHYAKELKALTKWWKELDLASKLPFSFRDRTVEMYFGMMGIYFEPRYSLARIRGTKISMIMSVVDDIYDAYGTLPEVISFTDALQRWDIGDIEDLPSYMQIIFRNLWETMKDIEHEMSSLGRLGGVQPTIDEIKSLTKEGYLEIAKWARAGHVPSFEEYMDVGIVSGAMDDVVVYSFLGMEDNCDEKIMYEWFASRPKVILSFNVVFRLVNDIATFEEELERGEVANGVNCYMKQHGVSQEEAVTVLKKMIKDQHEIMMEEFFKEASSSSVPRQILVRVFNTARVIKLFYKEGDGFGHPNENLKAYFTSLFL</sequence>
<dbReference type="SFLD" id="SFLDS00005">
    <property type="entry name" value="Isoprenoid_Synthase_Type_I"/>
    <property type="match status" value="1"/>
</dbReference>
<evidence type="ECO:0000256" key="1">
    <source>
        <dbReference type="ARBA" id="ARBA00001936"/>
    </source>
</evidence>
<feature type="domain" description="Terpene synthase metal-binding" evidence="9">
    <location>
        <begin position="307"/>
        <end position="547"/>
    </location>
</feature>
<keyword evidence="4" id="KW-0460">Magnesium</keyword>
<dbReference type="FunFam" id="1.10.600.10:FF:000007">
    <property type="entry name" value="Isoprene synthase, chloroplastic"/>
    <property type="match status" value="1"/>
</dbReference>
<dbReference type="InterPro" id="IPR050148">
    <property type="entry name" value="Terpene_synthase-like"/>
</dbReference>
<dbReference type="Proteomes" id="UP001642260">
    <property type="component" value="Unassembled WGS sequence"/>
</dbReference>
<accession>A0ABC8KZR4</accession>
<evidence type="ECO:0000259" key="9">
    <source>
        <dbReference type="Pfam" id="PF03936"/>
    </source>
</evidence>
<dbReference type="InterPro" id="IPR001906">
    <property type="entry name" value="Terpene_synth_N"/>
</dbReference>
<protein>
    <submittedName>
        <fullName evidence="10">Uncharacterized protein</fullName>
    </submittedName>
</protein>
<organism evidence="10 11">
    <name type="scientific">Eruca vesicaria subsp. sativa</name>
    <name type="common">Garden rocket</name>
    <name type="synonym">Eruca sativa</name>
    <dbReference type="NCBI Taxonomy" id="29727"/>
    <lineage>
        <taxon>Eukaryota</taxon>
        <taxon>Viridiplantae</taxon>
        <taxon>Streptophyta</taxon>
        <taxon>Embryophyta</taxon>
        <taxon>Tracheophyta</taxon>
        <taxon>Spermatophyta</taxon>
        <taxon>Magnoliopsida</taxon>
        <taxon>eudicotyledons</taxon>
        <taxon>Gunneridae</taxon>
        <taxon>Pentapetalae</taxon>
        <taxon>rosids</taxon>
        <taxon>malvids</taxon>
        <taxon>Brassicales</taxon>
        <taxon>Brassicaceae</taxon>
        <taxon>Brassiceae</taxon>
        <taxon>Eruca</taxon>
    </lineage>
</organism>
<dbReference type="AlphaFoldDB" id="A0ABC8KZR4"/>
<dbReference type="PANTHER" id="PTHR31225:SF93">
    <property type="entry name" value="ALPHA-HUMULENE_(-)-(E)-BETA-CARYOPHYLLENE SYNTHASE"/>
    <property type="match status" value="1"/>
</dbReference>
<dbReference type="SFLD" id="SFLDG01019">
    <property type="entry name" value="Terpene_Cyclase_Like_1_C_Termi"/>
    <property type="match status" value="1"/>
</dbReference>
<dbReference type="InterPro" id="IPR008930">
    <property type="entry name" value="Terpenoid_cyclase/PrenylTrfase"/>
</dbReference>
<proteinExistence type="inferred from homology"/>
<comment type="cofactor">
    <cofactor evidence="2">
        <name>Mg(2+)</name>
        <dbReference type="ChEBI" id="CHEBI:18420"/>
    </cofactor>
</comment>
<dbReference type="Gene3D" id="1.10.600.10">
    <property type="entry name" value="Farnesyl Diphosphate Synthase"/>
    <property type="match status" value="1"/>
</dbReference>
<feature type="domain" description="Terpene synthase N-terminal" evidence="8">
    <location>
        <begin position="88"/>
        <end position="250"/>
    </location>
</feature>
<dbReference type="InterPro" id="IPR005630">
    <property type="entry name" value="Terpene_synthase_metal-bd"/>
</dbReference>
<dbReference type="Pfam" id="PF03936">
    <property type="entry name" value="Terpene_synth_C"/>
    <property type="match status" value="1"/>
</dbReference>
<evidence type="ECO:0000256" key="7">
    <source>
        <dbReference type="ARBA" id="ARBA00038405"/>
    </source>
</evidence>
<dbReference type="SUPFAM" id="SSF48239">
    <property type="entry name" value="Terpenoid cyclases/Protein prenyltransferases"/>
    <property type="match status" value="1"/>
</dbReference>
<dbReference type="Pfam" id="PF01397">
    <property type="entry name" value="Terpene_synth"/>
    <property type="match status" value="1"/>
</dbReference>
<gene>
    <name evidence="10" type="ORF">ERUC_LOCUS30004</name>
</gene>
<dbReference type="InterPro" id="IPR044814">
    <property type="entry name" value="Terpene_cyclase_plant_C1"/>
</dbReference>
<dbReference type="PANTHER" id="PTHR31225">
    <property type="entry name" value="OS04G0344100 PROTEIN-RELATED"/>
    <property type="match status" value="1"/>
</dbReference>
<name>A0ABC8KZR4_ERUVS</name>
<evidence type="ECO:0000313" key="10">
    <source>
        <dbReference type="EMBL" id="CAH8364248.1"/>
    </source>
</evidence>
<comment type="similarity">
    <text evidence="7">Belongs to the terpene synthase family. Tpsa subfamily.</text>
</comment>
<dbReference type="Gene3D" id="1.50.10.130">
    <property type="entry name" value="Terpene synthase, N-terminal domain"/>
    <property type="match status" value="1"/>
</dbReference>
<dbReference type="GO" id="GO:0016114">
    <property type="term" value="P:terpenoid biosynthetic process"/>
    <property type="evidence" value="ECO:0007669"/>
    <property type="project" value="UniProtKB-ARBA"/>
</dbReference>
<comment type="caution">
    <text evidence="10">The sequence shown here is derived from an EMBL/GenBank/DDBJ whole genome shotgun (WGS) entry which is preliminary data.</text>
</comment>
<dbReference type="InterPro" id="IPR034741">
    <property type="entry name" value="Terpene_cyclase-like_1_C"/>
</dbReference>
<dbReference type="SUPFAM" id="SSF48576">
    <property type="entry name" value="Terpenoid synthases"/>
    <property type="match status" value="1"/>
</dbReference>
<dbReference type="InterPro" id="IPR036965">
    <property type="entry name" value="Terpene_synth_N_sf"/>
</dbReference>
<dbReference type="GO" id="GO:0016838">
    <property type="term" value="F:carbon-oxygen lyase activity, acting on phosphates"/>
    <property type="evidence" value="ECO:0007669"/>
    <property type="project" value="UniProtKB-ARBA"/>
</dbReference>
<keyword evidence="3" id="KW-0479">Metal-binding</keyword>
<dbReference type="GO" id="GO:0046872">
    <property type="term" value="F:metal ion binding"/>
    <property type="evidence" value="ECO:0007669"/>
    <property type="project" value="UniProtKB-KW"/>
</dbReference>
<evidence type="ECO:0000259" key="8">
    <source>
        <dbReference type="Pfam" id="PF01397"/>
    </source>
</evidence>
<evidence type="ECO:0000256" key="6">
    <source>
        <dbReference type="ARBA" id="ARBA00023239"/>
    </source>
</evidence>
<evidence type="ECO:0000256" key="3">
    <source>
        <dbReference type="ARBA" id="ARBA00022723"/>
    </source>
</evidence>
<reference evidence="10 11" key="1">
    <citation type="submission" date="2022-03" db="EMBL/GenBank/DDBJ databases">
        <authorList>
            <person name="Macdonald S."/>
            <person name="Ahmed S."/>
            <person name="Newling K."/>
        </authorList>
    </citation>
    <scope>NUCLEOTIDE SEQUENCE [LARGE SCALE GENOMIC DNA]</scope>
</reference>
<evidence type="ECO:0000313" key="11">
    <source>
        <dbReference type="Proteomes" id="UP001642260"/>
    </source>
</evidence>
<dbReference type="FunFam" id="1.50.10.130:FF:000001">
    <property type="entry name" value="Isoprene synthase, chloroplastic"/>
    <property type="match status" value="1"/>
</dbReference>
<keyword evidence="6" id="KW-0456">Lyase</keyword>
<evidence type="ECO:0000256" key="5">
    <source>
        <dbReference type="ARBA" id="ARBA00023211"/>
    </source>
</evidence>
<dbReference type="CDD" id="cd00684">
    <property type="entry name" value="Terpene_cyclase_plant_C1"/>
    <property type="match status" value="1"/>
</dbReference>
<keyword evidence="11" id="KW-1185">Reference proteome</keyword>